<proteinExistence type="predicted"/>
<dbReference type="AlphaFoldDB" id="A0AAX1G1D2"/>
<dbReference type="EMBL" id="CP034302">
    <property type="protein sequence ID" value="QHH13202.1"/>
    <property type="molecule type" value="Genomic_DNA"/>
</dbReference>
<keyword evidence="1" id="KW-0812">Transmembrane</keyword>
<evidence type="ECO:0000313" key="3">
    <source>
        <dbReference type="Proteomes" id="UP000464718"/>
    </source>
</evidence>
<sequence>MKAATSLNVMPAFYKGLSLGEMGLLVLVCMGALGSLGLVLYLLYGAPLILFTSLLLGGLGAFALPKGVMRKLSRIKTHHCQHYASKRFDRWFHPERYHVETRRFACRRHGVI</sequence>
<geneLocation type="plasmid" evidence="3">
    <name>pvpsd2016-3</name>
</geneLocation>
<evidence type="ECO:0000313" key="2">
    <source>
        <dbReference type="EMBL" id="QHH13202.1"/>
    </source>
</evidence>
<dbReference type="RefSeq" id="WP_086482444.1">
    <property type="nucleotide sequence ID" value="NZ_CP034302.1"/>
</dbReference>
<feature type="transmembrane region" description="Helical" evidence="1">
    <location>
        <begin position="12"/>
        <end position="33"/>
    </location>
</feature>
<gene>
    <name evidence="2" type="ORF">EHC69_28495</name>
</gene>
<protein>
    <submittedName>
        <fullName evidence="2">DUF3487 family protein</fullName>
    </submittedName>
</protein>
<keyword evidence="1" id="KW-0472">Membrane</keyword>
<organism evidence="2 3">
    <name type="scientific">Vibrio parahaemolyticus</name>
    <dbReference type="NCBI Taxonomy" id="670"/>
    <lineage>
        <taxon>Bacteria</taxon>
        <taxon>Pseudomonadati</taxon>
        <taxon>Pseudomonadota</taxon>
        <taxon>Gammaproteobacteria</taxon>
        <taxon>Vibrionales</taxon>
        <taxon>Vibrionaceae</taxon>
        <taxon>Vibrio</taxon>
    </lineage>
</organism>
<keyword evidence="1" id="KW-1133">Transmembrane helix</keyword>
<feature type="transmembrane region" description="Helical" evidence="1">
    <location>
        <begin position="39"/>
        <end position="64"/>
    </location>
</feature>
<dbReference type="Proteomes" id="UP000464718">
    <property type="component" value="Plasmid pvpsd2016-3"/>
</dbReference>
<evidence type="ECO:0000256" key="1">
    <source>
        <dbReference type="SAM" id="Phobius"/>
    </source>
</evidence>
<name>A0AAX1G1D2_VIBPH</name>
<reference evidence="2 3" key="1">
    <citation type="submission" date="2018-12" db="EMBL/GenBank/DDBJ databases">
        <title>Genomic insights into the evolutionary origins and pathogenicity of five Vibrio parahaemolyticus strains isolated from the shrimp with acute hepatopancreatic necrosis disease (AHPND).</title>
        <authorList>
            <person name="Yang Q."/>
            <person name="Dong X."/>
            <person name="Xie G."/>
            <person name="Fu S."/>
            <person name="Zou P."/>
            <person name="Sun J."/>
            <person name="Wang Y."/>
            <person name="Huang J."/>
        </authorList>
    </citation>
    <scope>NUCLEOTIDE SEQUENCE [LARGE SCALE GENOMIC DNA]</scope>
    <source>
        <strain evidence="2 3">20160303005-1</strain>
        <plasmid evidence="3">pvpsd2016-3</plasmid>
    </source>
</reference>
<keyword evidence="2" id="KW-0614">Plasmid</keyword>
<accession>A0AAX1G1D2</accession>